<feature type="region of interest" description="Disordered" evidence="1">
    <location>
        <begin position="119"/>
        <end position="173"/>
    </location>
</feature>
<feature type="domain" description="MrfA-like Zn-binding" evidence="2">
    <location>
        <begin position="11"/>
        <end position="65"/>
    </location>
</feature>
<keyword evidence="4" id="KW-1185">Reference proteome</keyword>
<organism evidence="3 4">
    <name type="scientific">Streptomyces liliifuscus</name>
    <dbReference type="NCBI Taxonomy" id="2797636"/>
    <lineage>
        <taxon>Bacteria</taxon>
        <taxon>Bacillati</taxon>
        <taxon>Actinomycetota</taxon>
        <taxon>Actinomycetes</taxon>
        <taxon>Kitasatosporales</taxon>
        <taxon>Streptomycetaceae</taxon>
        <taxon>Streptomyces</taxon>
    </lineage>
</organism>
<reference evidence="3 4" key="1">
    <citation type="submission" date="2020-12" db="EMBL/GenBank/DDBJ databases">
        <title>A novel species.</title>
        <authorList>
            <person name="Li K."/>
        </authorList>
    </citation>
    <scope>NUCLEOTIDE SEQUENCE [LARGE SCALE GENOMIC DNA]</scope>
    <source>
        <strain evidence="3 4">ZYC-3</strain>
    </source>
</reference>
<dbReference type="AlphaFoldDB" id="A0A7T7KZK4"/>
<dbReference type="InterPro" id="IPR018973">
    <property type="entry name" value="MZB"/>
</dbReference>
<sequence>MPDQSGGGEIRRRFLVVYDTLPCGTGYLHRLANPDTCRDVPVAARHRIDTYPCKEERKAACHRCLPRHVAGTEYAHVSCAAALGLLREVFGDMVEGWQVAPVAVTHDIPWDARRRANLKPDSLKASSPGLAVKTPRQASDTPRTRRAPSPPNSPHWAVTPRRQGADPRTNPAG</sequence>
<dbReference type="KEGG" id="slf:JEQ17_32680"/>
<accession>A0A7T7KZK4</accession>
<dbReference type="Pfam" id="PF09369">
    <property type="entry name" value="MZB"/>
    <property type="match status" value="1"/>
</dbReference>
<evidence type="ECO:0000313" key="3">
    <source>
        <dbReference type="EMBL" id="QQM43673.1"/>
    </source>
</evidence>
<gene>
    <name evidence="3" type="ORF">JEQ17_32680</name>
</gene>
<dbReference type="Proteomes" id="UP000595636">
    <property type="component" value="Chromosome"/>
</dbReference>
<protein>
    <submittedName>
        <fullName evidence="3">DUF1998 domain-containing protein</fullName>
    </submittedName>
</protein>
<evidence type="ECO:0000313" key="4">
    <source>
        <dbReference type="Proteomes" id="UP000595636"/>
    </source>
</evidence>
<evidence type="ECO:0000259" key="2">
    <source>
        <dbReference type="Pfam" id="PF09369"/>
    </source>
</evidence>
<name>A0A7T7KZK4_9ACTN</name>
<evidence type="ECO:0000256" key="1">
    <source>
        <dbReference type="SAM" id="MobiDB-lite"/>
    </source>
</evidence>
<proteinExistence type="predicted"/>
<dbReference type="EMBL" id="CP066831">
    <property type="protein sequence ID" value="QQM43673.1"/>
    <property type="molecule type" value="Genomic_DNA"/>
</dbReference>